<protein>
    <recommendedName>
        <fullName evidence="3">NAD(P)-binding domain-containing protein</fullName>
    </recommendedName>
</protein>
<evidence type="ECO:0000256" key="2">
    <source>
        <dbReference type="SAM" id="Phobius"/>
    </source>
</evidence>
<keyword evidence="2" id="KW-0812">Transmembrane</keyword>
<dbReference type="Pfam" id="PF13460">
    <property type="entry name" value="NAD_binding_10"/>
    <property type="match status" value="1"/>
</dbReference>
<dbReference type="PANTHER" id="PTHR12126">
    <property type="entry name" value="NADH-UBIQUINONE OXIDOREDUCTASE 39 KDA SUBUNIT-RELATED"/>
    <property type="match status" value="1"/>
</dbReference>
<comment type="caution">
    <text evidence="4">The sequence shown here is derived from an EMBL/GenBank/DDBJ whole genome shotgun (WGS) entry which is preliminary data.</text>
</comment>
<evidence type="ECO:0000256" key="1">
    <source>
        <dbReference type="SAM" id="MobiDB-lite"/>
    </source>
</evidence>
<dbReference type="InterPro" id="IPR036291">
    <property type="entry name" value="NAD(P)-bd_dom_sf"/>
</dbReference>
<feature type="region of interest" description="Disordered" evidence="1">
    <location>
        <begin position="330"/>
        <end position="351"/>
    </location>
</feature>
<dbReference type="AlphaFoldDB" id="K0SQM9"/>
<dbReference type="GO" id="GO:0044877">
    <property type="term" value="F:protein-containing complex binding"/>
    <property type="evidence" value="ECO:0007669"/>
    <property type="project" value="TreeGrafter"/>
</dbReference>
<keyword evidence="2" id="KW-0472">Membrane</keyword>
<keyword evidence="5" id="KW-1185">Reference proteome</keyword>
<reference evidence="4 5" key="1">
    <citation type="journal article" date="2012" name="Genome Biol.">
        <title>Genome and low-iron response of an oceanic diatom adapted to chronic iron limitation.</title>
        <authorList>
            <person name="Lommer M."/>
            <person name="Specht M."/>
            <person name="Roy A.S."/>
            <person name="Kraemer L."/>
            <person name="Andreson R."/>
            <person name="Gutowska M.A."/>
            <person name="Wolf J."/>
            <person name="Bergner S.V."/>
            <person name="Schilhabel M.B."/>
            <person name="Klostermeier U.C."/>
            <person name="Beiko R.G."/>
            <person name="Rosenstiel P."/>
            <person name="Hippler M."/>
            <person name="Laroche J."/>
        </authorList>
    </citation>
    <scope>NUCLEOTIDE SEQUENCE [LARGE SCALE GENOMIC DNA]</scope>
    <source>
        <strain evidence="4 5">CCMP1005</strain>
    </source>
</reference>
<dbReference type="PANTHER" id="PTHR12126:SF16">
    <property type="entry name" value="MIOREX COMPLEX COMPONENT 2"/>
    <property type="match status" value="1"/>
</dbReference>
<dbReference type="EMBL" id="AGNL01013391">
    <property type="protein sequence ID" value="EJK67294.1"/>
    <property type="molecule type" value="Genomic_DNA"/>
</dbReference>
<evidence type="ECO:0000313" key="5">
    <source>
        <dbReference type="Proteomes" id="UP000266841"/>
    </source>
</evidence>
<accession>K0SQM9</accession>
<dbReference type="InterPro" id="IPR016040">
    <property type="entry name" value="NAD(P)-bd_dom"/>
</dbReference>
<proteinExistence type="predicted"/>
<dbReference type="OrthoDB" id="276721at2759"/>
<feature type="transmembrane region" description="Helical" evidence="2">
    <location>
        <begin position="360"/>
        <end position="386"/>
    </location>
</feature>
<dbReference type="GO" id="GO:0005739">
    <property type="term" value="C:mitochondrion"/>
    <property type="evidence" value="ECO:0007669"/>
    <property type="project" value="TreeGrafter"/>
</dbReference>
<gene>
    <name evidence="4" type="ORF">THAOC_11699</name>
</gene>
<dbReference type="SUPFAM" id="SSF51735">
    <property type="entry name" value="NAD(P)-binding Rossmann-fold domains"/>
    <property type="match status" value="1"/>
</dbReference>
<dbReference type="Proteomes" id="UP000266841">
    <property type="component" value="Unassembled WGS sequence"/>
</dbReference>
<evidence type="ECO:0000313" key="4">
    <source>
        <dbReference type="EMBL" id="EJK67294.1"/>
    </source>
</evidence>
<organism evidence="4 5">
    <name type="scientific">Thalassiosira oceanica</name>
    <name type="common">Marine diatom</name>
    <dbReference type="NCBI Taxonomy" id="159749"/>
    <lineage>
        <taxon>Eukaryota</taxon>
        <taxon>Sar</taxon>
        <taxon>Stramenopiles</taxon>
        <taxon>Ochrophyta</taxon>
        <taxon>Bacillariophyta</taxon>
        <taxon>Coscinodiscophyceae</taxon>
        <taxon>Thalassiosirophycidae</taxon>
        <taxon>Thalassiosirales</taxon>
        <taxon>Thalassiosiraceae</taxon>
        <taxon>Thalassiosira</taxon>
    </lineage>
</organism>
<evidence type="ECO:0000259" key="3">
    <source>
        <dbReference type="Pfam" id="PF13460"/>
    </source>
</evidence>
<dbReference type="InterPro" id="IPR051207">
    <property type="entry name" value="ComplexI_NDUFA9_subunit"/>
</dbReference>
<dbReference type="Gene3D" id="3.40.50.720">
    <property type="entry name" value="NAD(P)-binding Rossmann-like Domain"/>
    <property type="match status" value="1"/>
</dbReference>
<sequence>MRAKLSPQAASTLAVNKPRRSTVVQLAYRLRLSILTKLGTLKSALLVLLIALTMFSSTPSAAAAAAVTRNQYRVAKARISTRQNRMSVRQRNAPAVKKASAFVILATFAASSYRASLRQKKVARTITPFGVINNVSVLGNGVSVIRVSMSVERSRDIVDWLKKMDSRHRETMSLILGMSANATERTSLDSIRVPFVEEAAKEFGSIVSDEREMFNDNIVSNENSDMIAASILIAIKGDKTTVLSPLGVQRGRDIVLQLSNIARDSTVDGCLVDSAFFWKETKDNLPALMYIDSLKPVTSESLSESLSATETGRKSWRFAVQTHRRHGARLLSSCSPDGPGPQTDQDPPVSLRRSATRTPLLFVEMILVAVLFAAFASVSSLSVSVFGGTGFVGSRVAKLLVEGGADVTSISRSGSIPDWAKGADWVDSVQWKSVDFLSADAKAVDAVVGNPDCVVSCLGVVGTDPEVLRKGNGDANKNAFSSAERGGSLKRAAFVSVSSEVDACKDSWLPEFFKEYFEGKGDAEEAAQESVGGASKLCVVKPTFIYGGDSFAINPPRVTFEYGSGIEELLMLPPIKILADITPGLIKVALRPPVCVDSVAGACAKAVLDESGSPLPTLDGTVQINEYSGQSKATGLTDAITWSKGKLIDFYDWAKVEVPKAIDWTQKKIDELQK</sequence>
<dbReference type="eggNOG" id="KOG4288">
    <property type="taxonomic scope" value="Eukaryota"/>
</dbReference>
<name>K0SQM9_THAOC</name>
<keyword evidence="2" id="KW-1133">Transmembrane helix</keyword>
<feature type="compositionally biased region" description="Low complexity" evidence="1">
    <location>
        <begin position="336"/>
        <end position="348"/>
    </location>
</feature>
<feature type="domain" description="NAD(P)-binding" evidence="3">
    <location>
        <begin position="387"/>
        <end position="530"/>
    </location>
</feature>